<dbReference type="PANTHER" id="PTHR43031">
    <property type="entry name" value="FAD-DEPENDENT OXIDOREDUCTASE"/>
    <property type="match status" value="1"/>
</dbReference>
<dbReference type="SUPFAM" id="SSF52821">
    <property type="entry name" value="Rhodanese/Cell cycle control phosphatase"/>
    <property type="match status" value="1"/>
</dbReference>
<reference evidence="3" key="1">
    <citation type="submission" date="2016-10" db="EMBL/GenBank/DDBJ databases">
        <authorList>
            <person name="Varghese N."/>
        </authorList>
    </citation>
    <scope>NUCLEOTIDE SEQUENCE [LARGE SCALE GENOMIC DNA]</scope>
    <source>
        <strain evidence="3">DSM 17980</strain>
    </source>
</reference>
<dbReference type="RefSeq" id="WP_074954427.1">
    <property type="nucleotide sequence ID" value="NZ_FPBV01000017.1"/>
</dbReference>
<evidence type="ECO:0000313" key="2">
    <source>
        <dbReference type="EMBL" id="SFU98337.1"/>
    </source>
</evidence>
<gene>
    <name evidence="2" type="ORF">SAMN05421543_1177</name>
</gene>
<dbReference type="InterPro" id="IPR001763">
    <property type="entry name" value="Rhodanese-like_dom"/>
</dbReference>
<dbReference type="STRING" id="392015.SAMN05421543_1177"/>
<dbReference type="GO" id="GO:0016740">
    <property type="term" value="F:transferase activity"/>
    <property type="evidence" value="ECO:0007669"/>
    <property type="project" value="UniProtKB-KW"/>
</dbReference>
<accession>A0A1I7KLL3</accession>
<protein>
    <submittedName>
        <fullName evidence="2">Rhodanese-related sulfurtransferase</fullName>
    </submittedName>
</protein>
<proteinExistence type="predicted"/>
<keyword evidence="3" id="KW-1185">Reference proteome</keyword>
<organism evidence="2 3">
    <name type="scientific">Alicyclobacillus macrosporangiidus</name>
    <dbReference type="NCBI Taxonomy" id="392015"/>
    <lineage>
        <taxon>Bacteria</taxon>
        <taxon>Bacillati</taxon>
        <taxon>Bacillota</taxon>
        <taxon>Bacilli</taxon>
        <taxon>Bacillales</taxon>
        <taxon>Alicyclobacillaceae</taxon>
        <taxon>Alicyclobacillus</taxon>
    </lineage>
</organism>
<dbReference type="PANTHER" id="PTHR43031:SF17">
    <property type="entry name" value="SULFURTRANSFERASE YTWF-RELATED"/>
    <property type="match status" value="1"/>
</dbReference>
<dbReference type="PROSITE" id="PS50206">
    <property type="entry name" value="RHODANESE_3"/>
    <property type="match status" value="1"/>
</dbReference>
<dbReference type="eggNOG" id="COG0607">
    <property type="taxonomic scope" value="Bacteria"/>
</dbReference>
<dbReference type="InterPro" id="IPR036873">
    <property type="entry name" value="Rhodanese-like_dom_sf"/>
</dbReference>
<dbReference type="OrthoDB" id="9800872at2"/>
<dbReference type="Pfam" id="PF00581">
    <property type="entry name" value="Rhodanese"/>
    <property type="match status" value="1"/>
</dbReference>
<sequence>MPFERDGIVQYSVDELKEILRTGTAQVIDVRTEEEYRNGHIPNVPLKPMQQLAEWMDDLDPEKPYVFVCRSGNRSQKVAEFLFLNGFRRVANFDGGMLAWDGDLAYEE</sequence>
<name>A0A1I7KLL3_9BACL</name>
<dbReference type="SMART" id="SM00450">
    <property type="entry name" value="RHOD"/>
    <property type="match status" value="1"/>
</dbReference>
<dbReference type="Proteomes" id="UP000183508">
    <property type="component" value="Unassembled WGS sequence"/>
</dbReference>
<dbReference type="InterPro" id="IPR050229">
    <property type="entry name" value="GlpE_sulfurtransferase"/>
</dbReference>
<feature type="domain" description="Rhodanese" evidence="1">
    <location>
        <begin position="21"/>
        <end position="106"/>
    </location>
</feature>
<dbReference type="CDD" id="cd00158">
    <property type="entry name" value="RHOD"/>
    <property type="match status" value="1"/>
</dbReference>
<keyword evidence="2" id="KW-0808">Transferase</keyword>
<evidence type="ECO:0000313" key="3">
    <source>
        <dbReference type="Proteomes" id="UP000183508"/>
    </source>
</evidence>
<dbReference type="EMBL" id="FPBV01000017">
    <property type="protein sequence ID" value="SFU98337.1"/>
    <property type="molecule type" value="Genomic_DNA"/>
</dbReference>
<dbReference type="Gene3D" id="3.40.250.10">
    <property type="entry name" value="Rhodanese-like domain"/>
    <property type="match status" value="1"/>
</dbReference>
<evidence type="ECO:0000259" key="1">
    <source>
        <dbReference type="PROSITE" id="PS50206"/>
    </source>
</evidence>
<dbReference type="AlphaFoldDB" id="A0A1I7KLL3"/>